<evidence type="ECO:0000256" key="1">
    <source>
        <dbReference type="SAM" id="MobiDB-lite"/>
    </source>
</evidence>
<name>A0A9W7CS09_9STRA</name>
<evidence type="ECO:0000313" key="4">
    <source>
        <dbReference type="Proteomes" id="UP001165083"/>
    </source>
</evidence>
<keyword evidence="2" id="KW-0472">Membrane</keyword>
<dbReference type="Proteomes" id="UP001165083">
    <property type="component" value="Unassembled WGS sequence"/>
</dbReference>
<sequence length="193" mass="20910">MKYVLKRAQDENHNGKCENDDALAHAIRGGHKRVIEFLINREGWPEYWEKAYVAAAKVQQYALAERIYKKDGQNGTDESLFVRLALSLELNAKAGTDVQTSAPSALQTNDNDGTVEQANTQSSDKSSGGAAYIVLCVGAAVGAIAVAAIVVIRKKKQAFDEMDNKTPVLNTMRDGPTDHTVLMTATNNTSAVL</sequence>
<protein>
    <submittedName>
        <fullName evidence="3">Unnamed protein product</fullName>
    </submittedName>
</protein>
<evidence type="ECO:0000256" key="2">
    <source>
        <dbReference type="SAM" id="Phobius"/>
    </source>
</evidence>
<feature type="transmembrane region" description="Helical" evidence="2">
    <location>
        <begin position="129"/>
        <end position="152"/>
    </location>
</feature>
<feature type="region of interest" description="Disordered" evidence="1">
    <location>
        <begin position="98"/>
        <end position="126"/>
    </location>
</feature>
<accession>A0A9W7CS09</accession>
<comment type="caution">
    <text evidence="3">The sequence shown here is derived from an EMBL/GenBank/DDBJ whole genome shotgun (WGS) entry which is preliminary data.</text>
</comment>
<dbReference type="AlphaFoldDB" id="A0A9W7CS09"/>
<keyword evidence="2" id="KW-1133">Transmembrane helix</keyword>
<organism evidence="3 4">
    <name type="scientific">Phytophthora lilii</name>
    <dbReference type="NCBI Taxonomy" id="2077276"/>
    <lineage>
        <taxon>Eukaryota</taxon>
        <taxon>Sar</taxon>
        <taxon>Stramenopiles</taxon>
        <taxon>Oomycota</taxon>
        <taxon>Peronosporomycetes</taxon>
        <taxon>Peronosporales</taxon>
        <taxon>Peronosporaceae</taxon>
        <taxon>Phytophthora</taxon>
    </lineage>
</organism>
<keyword evidence="4" id="KW-1185">Reference proteome</keyword>
<proteinExistence type="predicted"/>
<dbReference type="OrthoDB" id="129487at2759"/>
<reference evidence="3" key="1">
    <citation type="submission" date="2023-04" db="EMBL/GenBank/DDBJ databases">
        <title>Phytophthora lilii NBRC 32176.</title>
        <authorList>
            <person name="Ichikawa N."/>
            <person name="Sato H."/>
            <person name="Tonouchi N."/>
        </authorList>
    </citation>
    <scope>NUCLEOTIDE SEQUENCE</scope>
    <source>
        <strain evidence="3">NBRC 32176</strain>
    </source>
</reference>
<evidence type="ECO:0000313" key="3">
    <source>
        <dbReference type="EMBL" id="GMF40085.1"/>
    </source>
</evidence>
<gene>
    <name evidence="3" type="ORF">Plil01_001644500</name>
</gene>
<dbReference type="EMBL" id="BSXW01001960">
    <property type="protein sequence ID" value="GMF40085.1"/>
    <property type="molecule type" value="Genomic_DNA"/>
</dbReference>
<keyword evidence="2" id="KW-0812">Transmembrane</keyword>